<reference evidence="2" key="2">
    <citation type="journal article" date="2013" name="PLoS Genet.">
        <title>Comparative genome structure, secondary metabolite, and effector coding capacity across Cochliobolus pathogens.</title>
        <authorList>
            <person name="Condon B.J."/>
            <person name="Leng Y."/>
            <person name="Wu D."/>
            <person name="Bushley K.E."/>
            <person name="Ohm R.A."/>
            <person name="Otillar R."/>
            <person name="Martin J."/>
            <person name="Schackwitz W."/>
            <person name="Grimwood J."/>
            <person name="MohdZainudin N."/>
            <person name="Xue C."/>
            <person name="Wang R."/>
            <person name="Manning V.A."/>
            <person name="Dhillon B."/>
            <person name="Tu Z.J."/>
            <person name="Steffenson B.J."/>
            <person name="Salamov A."/>
            <person name="Sun H."/>
            <person name="Lowry S."/>
            <person name="LaButti K."/>
            <person name="Han J."/>
            <person name="Copeland A."/>
            <person name="Lindquist E."/>
            <person name="Barry K."/>
            <person name="Schmutz J."/>
            <person name="Baker S.E."/>
            <person name="Ciuffetti L.M."/>
            <person name="Grigoriev I.V."/>
            <person name="Zhong S."/>
            <person name="Turgeon B.G."/>
        </authorList>
    </citation>
    <scope>NUCLEOTIDE SEQUENCE [LARGE SCALE GENOMIC DNA]</scope>
    <source>
        <strain evidence="2">ND90Pr / ATCC 201652</strain>
    </source>
</reference>
<dbReference type="RefSeq" id="XP_007705539.1">
    <property type="nucleotide sequence ID" value="XM_007707349.1"/>
</dbReference>
<proteinExistence type="predicted"/>
<dbReference type="GeneID" id="19136426"/>
<dbReference type="Proteomes" id="UP000016934">
    <property type="component" value="Unassembled WGS sequence"/>
</dbReference>
<sequence length="189" mass="21123">MGPGSASEPWLSYRTAHSRVVRRDVAVSVPNESQCNLSACVVDARWAQGLLSVGLAQAVQPEVYSVTKAPKSCDISETSYRAYDMFRLDAGRQESWRRLPITANCLDAVNLKLNARIDMPWDTSVINNNTLNPNDTETRTTISSLMSMAASDSFLVPNVEHITTRFRLCRCHIPRRHLASPEYYHPDPG</sequence>
<evidence type="ECO:0000313" key="1">
    <source>
        <dbReference type="EMBL" id="EMD58654.1"/>
    </source>
</evidence>
<dbReference type="KEGG" id="bsc:COCSADRAFT_31378"/>
<accession>M2QU43</accession>
<dbReference type="AlphaFoldDB" id="M2QU43"/>
<gene>
    <name evidence="1" type="ORF">COCSADRAFT_31378</name>
</gene>
<protein>
    <submittedName>
        <fullName evidence="1">Uncharacterized protein</fullName>
    </submittedName>
</protein>
<reference evidence="1 2" key="1">
    <citation type="journal article" date="2012" name="PLoS Pathog.">
        <title>Diverse lifestyles and strategies of plant pathogenesis encoded in the genomes of eighteen Dothideomycetes fungi.</title>
        <authorList>
            <person name="Ohm R.A."/>
            <person name="Feau N."/>
            <person name="Henrissat B."/>
            <person name="Schoch C.L."/>
            <person name="Horwitz B.A."/>
            <person name="Barry K.W."/>
            <person name="Condon B.J."/>
            <person name="Copeland A.C."/>
            <person name="Dhillon B."/>
            <person name="Glaser F."/>
            <person name="Hesse C.N."/>
            <person name="Kosti I."/>
            <person name="LaButti K."/>
            <person name="Lindquist E.A."/>
            <person name="Lucas S."/>
            <person name="Salamov A.A."/>
            <person name="Bradshaw R.E."/>
            <person name="Ciuffetti L."/>
            <person name="Hamelin R.C."/>
            <person name="Kema G.H.J."/>
            <person name="Lawrence C."/>
            <person name="Scott J.A."/>
            <person name="Spatafora J.W."/>
            <person name="Turgeon B.G."/>
            <person name="de Wit P.J.G.M."/>
            <person name="Zhong S."/>
            <person name="Goodwin S.B."/>
            <person name="Grigoriev I.V."/>
        </authorList>
    </citation>
    <scope>NUCLEOTIDE SEQUENCE [LARGE SCALE GENOMIC DNA]</scope>
    <source>
        <strain evidence="2">ND90Pr / ATCC 201652</strain>
    </source>
</reference>
<keyword evidence="2" id="KW-1185">Reference proteome</keyword>
<dbReference type="OrthoDB" id="5342924at2759"/>
<dbReference type="HOGENOM" id="CLU_1434339_0_0_1"/>
<dbReference type="EMBL" id="KB445655">
    <property type="protein sequence ID" value="EMD58654.1"/>
    <property type="molecule type" value="Genomic_DNA"/>
</dbReference>
<evidence type="ECO:0000313" key="2">
    <source>
        <dbReference type="Proteomes" id="UP000016934"/>
    </source>
</evidence>
<name>M2QU43_COCSN</name>
<organism evidence="1 2">
    <name type="scientific">Cochliobolus sativus (strain ND90Pr / ATCC 201652)</name>
    <name type="common">Common root rot and spot blotch fungus</name>
    <name type="synonym">Bipolaris sorokiniana</name>
    <dbReference type="NCBI Taxonomy" id="665912"/>
    <lineage>
        <taxon>Eukaryota</taxon>
        <taxon>Fungi</taxon>
        <taxon>Dikarya</taxon>
        <taxon>Ascomycota</taxon>
        <taxon>Pezizomycotina</taxon>
        <taxon>Dothideomycetes</taxon>
        <taxon>Pleosporomycetidae</taxon>
        <taxon>Pleosporales</taxon>
        <taxon>Pleosporineae</taxon>
        <taxon>Pleosporaceae</taxon>
        <taxon>Bipolaris</taxon>
    </lineage>
</organism>